<organism evidence="1 2">
    <name type="scientific">Orrella marina</name>
    <dbReference type="NCBI Taxonomy" id="2163011"/>
    <lineage>
        <taxon>Bacteria</taxon>
        <taxon>Pseudomonadati</taxon>
        <taxon>Pseudomonadota</taxon>
        <taxon>Betaproteobacteria</taxon>
        <taxon>Burkholderiales</taxon>
        <taxon>Alcaligenaceae</taxon>
        <taxon>Orrella</taxon>
    </lineage>
</organism>
<dbReference type="InterPro" id="IPR021292">
    <property type="entry name" value="DUF2863"/>
</dbReference>
<gene>
    <name evidence="1" type="ORF">DBV39_09185</name>
</gene>
<proteinExistence type="predicted"/>
<evidence type="ECO:0000313" key="2">
    <source>
        <dbReference type="Proteomes" id="UP000244571"/>
    </source>
</evidence>
<keyword evidence="2" id="KW-1185">Reference proteome</keyword>
<sequence>MHLSSQTPTATACSGFNLFLPKAPFRPMPKPNISKPGKSTSAKLTRQILASALAFTNSESLYEENHWIRVIDKDLLKLLDRKKEREVEQLMNELTTIDPESSALVFERLQYLTEFATFKDPKTGDAVDCLLMTAPMLVWTRYTIPDVTLGEKELSHLIEGLKQHAFAPDVQVHCLPKFLSTFEMPLEFTRTRHWLQTLGSAALQGTGQQPKPEPYPEGVSLLADSRHLVMVAIAPQDSPIFRWIASSSVTRADVLLAWQQYAQAALADLFPGCQIEAVLPDAYHSSDSSARETLRPIGIKASVDWLQTALNITPALLRANIMRFGDDQYREFRIGYSRKGDPDVFFGTIWPSNYINGFTEDENDDTQILEQITSALNAAGIRDIRVLPGLAPSEYCGDCGAAMLPNQEGDIVHPEMPDEAFDMPQHFH</sequence>
<evidence type="ECO:0000313" key="1">
    <source>
        <dbReference type="EMBL" id="AWB33852.1"/>
    </source>
</evidence>
<dbReference type="Pfam" id="PF11062">
    <property type="entry name" value="DUF2863"/>
    <property type="match status" value="1"/>
</dbReference>
<accession>A0A2R4XJ71</accession>
<reference evidence="1 2" key="1">
    <citation type="submission" date="2018-04" db="EMBL/GenBank/DDBJ databases">
        <title>Bordetella sp. HZ20 isolated from seawater.</title>
        <authorList>
            <person name="Sun C."/>
        </authorList>
    </citation>
    <scope>NUCLEOTIDE SEQUENCE [LARGE SCALE GENOMIC DNA]</scope>
    <source>
        <strain evidence="1 2">HZ20</strain>
    </source>
</reference>
<evidence type="ECO:0008006" key="3">
    <source>
        <dbReference type="Google" id="ProtNLM"/>
    </source>
</evidence>
<dbReference type="Proteomes" id="UP000244571">
    <property type="component" value="Chromosome"/>
</dbReference>
<dbReference type="KEGG" id="boz:DBV39_09185"/>
<dbReference type="EMBL" id="CP028901">
    <property type="protein sequence ID" value="AWB33852.1"/>
    <property type="molecule type" value="Genomic_DNA"/>
</dbReference>
<protein>
    <recommendedName>
        <fullName evidence="3">DUF2863 family protein</fullName>
    </recommendedName>
</protein>
<dbReference type="AlphaFoldDB" id="A0A2R4XJ71"/>
<name>A0A2R4XJ71_9BURK</name>